<evidence type="ECO:0000313" key="1">
    <source>
        <dbReference type="EMBL" id="KAJ5572683.1"/>
    </source>
</evidence>
<keyword evidence="2" id="KW-1185">Reference proteome</keyword>
<sequence>MAASRGTTTAPRLSWAFSDYETRWNGQGYFIESSGCNSETCQPNRKILEWSILADYRVLIAWSQAYDKYHAWKSYWPSNGTTK</sequence>
<accession>A0AAD6DBC8</accession>
<gene>
    <name evidence="1" type="ORF">N7450_009667</name>
</gene>
<dbReference type="EMBL" id="JAQJAC010000009">
    <property type="protein sequence ID" value="KAJ5572683.1"/>
    <property type="molecule type" value="Genomic_DNA"/>
</dbReference>
<proteinExistence type="predicted"/>
<reference evidence="1 2" key="1">
    <citation type="journal article" date="2023" name="IMA Fungus">
        <title>Comparative genomic study of the Penicillium genus elucidates a diverse pangenome and 15 lateral gene transfer events.</title>
        <authorList>
            <person name="Petersen C."/>
            <person name="Sorensen T."/>
            <person name="Nielsen M.R."/>
            <person name="Sondergaard T.E."/>
            <person name="Sorensen J.L."/>
            <person name="Fitzpatrick D.A."/>
            <person name="Frisvad J.C."/>
            <person name="Nielsen K.L."/>
        </authorList>
    </citation>
    <scope>NUCLEOTIDE SEQUENCE [LARGE SCALE GENOMIC DNA]</scope>
    <source>
        <strain evidence="1 2">IBT 29057</strain>
    </source>
</reference>
<organism evidence="1 2">
    <name type="scientific">Penicillium hetheringtonii</name>
    <dbReference type="NCBI Taxonomy" id="911720"/>
    <lineage>
        <taxon>Eukaryota</taxon>
        <taxon>Fungi</taxon>
        <taxon>Dikarya</taxon>
        <taxon>Ascomycota</taxon>
        <taxon>Pezizomycotina</taxon>
        <taxon>Eurotiomycetes</taxon>
        <taxon>Eurotiomycetidae</taxon>
        <taxon>Eurotiales</taxon>
        <taxon>Aspergillaceae</taxon>
        <taxon>Penicillium</taxon>
    </lineage>
</organism>
<protein>
    <submittedName>
        <fullName evidence="1">Uncharacterized protein</fullName>
    </submittedName>
</protein>
<name>A0AAD6DBC8_9EURO</name>
<comment type="caution">
    <text evidence="1">The sequence shown here is derived from an EMBL/GenBank/DDBJ whole genome shotgun (WGS) entry which is preliminary data.</text>
</comment>
<evidence type="ECO:0000313" key="2">
    <source>
        <dbReference type="Proteomes" id="UP001216150"/>
    </source>
</evidence>
<dbReference type="AlphaFoldDB" id="A0AAD6DBC8"/>
<dbReference type="Proteomes" id="UP001216150">
    <property type="component" value="Unassembled WGS sequence"/>
</dbReference>